<sequence length="122" mass="13423">MSKDVHTNKNVGGQYFSKQASDGGIFVCVDFEYKNISEEPVSSFSCPDIKLKNSDGITFNSDIDASSYYAAETDPNRKILSNLNPGISVTNSKVFEISETDYESGNFAVIVNADKKFTVKIK</sequence>
<reference evidence="3" key="1">
    <citation type="submission" date="2020-08" db="EMBL/GenBank/DDBJ databases">
        <title>Genome public.</title>
        <authorList>
            <person name="Liu C."/>
            <person name="Sun Q."/>
        </authorList>
    </citation>
    <scope>NUCLEOTIDE SEQUENCE</scope>
    <source>
        <strain evidence="3">NSJ-50</strain>
    </source>
</reference>
<comment type="caution">
    <text evidence="3">The sequence shown here is derived from an EMBL/GenBank/DDBJ whole genome shotgun (WGS) entry which is preliminary data.</text>
</comment>
<name>A0A926FB25_9FIRM</name>
<proteinExistence type="predicted"/>
<evidence type="ECO:0000259" key="2">
    <source>
        <dbReference type="Pfam" id="PF11611"/>
    </source>
</evidence>
<protein>
    <submittedName>
        <fullName evidence="3">DUF4352 domain-containing protein</fullName>
    </submittedName>
</protein>
<feature type="domain" description="DUF4352" evidence="2">
    <location>
        <begin position="18"/>
        <end position="102"/>
    </location>
</feature>
<keyword evidence="4" id="KW-1185">Reference proteome</keyword>
<accession>A0A926FB25</accession>
<evidence type="ECO:0000313" key="4">
    <source>
        <dbReference type="Proteomes" id="UP000647416"/>
    </source>
</evidence>
<dbReference type="AlphaFoldDB" id="A0A926FB25"/>
<dbReference type="EMBL" id="JACRTE010000018">
    <property type="protein sequence ID" value="MBC8597230.1"/>
    <property type="molecule type" value="Genomic_DNA"/>
</dbReference>
<evidence type="ECO:0000256" key="1">
    <source>
        <dbReference type="ARBA" id="ARBA00022729"/>
    </source>
</evidence>
<evidence type="ECO:0000313" key="3">
    <source>
        <dbReference type="EMBL" id="MBC8597230.1"/>
    </source>
</evidence>
<dbReference type="InterPro" id="IPR029050">
    <property type="entry name" value="Immunoprotect_excell_Ig-like"/>
</dbReference>
<gene>
    <name evidence="3" type="ORF">H8706_10190</name>
</gene>
<dbReference type="InterPro" id="IPR029051">
    <property type="entry name" value="DUF4352"/>
</dbReference>
<dbReference type="Pfam" id="PF11611">
    <property type="entry name" value="DUF4352"/>
    <property type="match status" value="1"/>
</dbReference>
<keyword evidence="1" id="KW-0732">Signal</keyword>
<dbReference type="Proteomes" id="UP000647416">
    <property type="component" value="Unassembled WGS sequence"/>
</dbReference>
<organism evidence="3 4">
    <name type="scientific">Qingrenia yutianensis</name>
    <dbReference type="NCBI Taxonomy" id="2763676"/>
    <lineage>
        <taxon>Bacteria</taxon>
        <taxon>Bacillati</taxon>
        <taxon>Bacillota</taxon>
        <taxon>Clostridia</taxon>
        <taxon>Eubacteriales</taxon>
        <taxon>Oscillospiraceae</taxon>
        <taxon>Qingrenia</taxon>
    </lineage>
</organism>
<dbReference type="Gene3D" id="2.60.40.1240">
    <property type="match status" value="1"/>
</dbReference>
<dbReference type="RefSeq" id="WP_262432542.1">
    <property type="nucleotide sequence ID" value="NZ_JACRTE010000018.1"/>
</dbReference>